<proteinExistence type="predicted"/>
<evidence type="ECO:0000313" key="2">
    <source>
        <dbReference type="EMBL" id="QTA38003.1"/>
    </source>
</evidence>
<dbReference type="InterPro" id="IPR000160">
    <property type="entry name" value="GGDEF_dom"/>
</dbReference>
<reference evidence="2 3" key="1">
    <citation type="submission" date="2021-03" db="EMBL/GenBank/DDBJ databases">
        <title>Thermosipho ferrireducens sp.nov., an anaerobic thermophilic iron-reducing bacterium isolated from a deep-sea hydrothermal sulfide deposits.</title>
        <authorList>
            <person name="Zeng X."/>
            <person name="Chen Y."/>
            <person name="Shao Z."/>
        </authorList>
    </citation>
    <scope>NUCLEOTIDE SEQUENCE [LARGE SCALE GENOMIC DNA]</scope>
    <source>
        <strain evidence="2 3">JL129W03</strain>
    </source>
</reference>
<dbReference type="PROSITE" id="PS50887">
    <property type="entry name" value="GGDEF"/>
    <property type="match status" value="1"/>
</dbReference>
<feature type="domain" description="GGDEF" evidence="1">
    <location>
        <begin position="37"/>
        <end position="140"/>
    </location>
</feature>
<dbReference type="SUPFAM" id="SSF55073">
    <property type="entry name" value="Nucleotide cyclase"/>
    <property type="match status" value="1"/>
</dbReference>
<accession>A0ABX7S7W5</accession>
<keyword evidence="3" id="KW-1185">Reference proteome</keyword>
<dbReference type="Proteomes" id="UP000671862">
    <property type="component" value="Chromosome"/>
</dbReference>
<sequence length="140" mass="15988">MEYLLKLLNGSWIDDVTRLPNGEFAKEILNVIKDSREEFFIIKIVLNFPAEKVNESNFVIARAASVIKHSVRLPKDFVCRVSENEFWILLHGVNKNVAEQIATRIKESLDYLLVSFGNKQIKINTDIKIEKLGGAPDESQ</sequence>
<dbReference type="Pfam" id="PF00990">
    <property type="entry name" value="GGDEF"/>
    <property type="match status" value="1"/>
</dbReference>
<protein>
    <submittedName>
        <fullName evidence="2">Diguanylate cyclase</fullName>
    </submittedName>
</protein>
<name>A0ABX7S7W5_9BACT</name>
<dbReference type="Gene3D" id="3.30.70.270">
    <property type="match status" value="1"/>
</dbReference>
<organism evidence="2 3">
    <name type="scientific">Thermosipho ferrireducens</name>
    <dbReference type="NCBI Taxonomy" id="2571116"/>
    <lineage>
        <taxon>Bacteria</taxon>
        <taxon>Thermotogati</taxon>
        <taxon>Thermotogota</taxon>
        <taxon>Thermotogae</taxon>
        <taxon>Thermotogales</taxon>
        <taxon>Fervidobacteriaceae</taxon>
        <taxon>Thermosipho</taxon>
    </lineage>
</organism>
<dbReference type="RefSeq" id="WP_207566724.1">
    <property type="nucleotide sequence ID" value="NZ_CP071446.1"/>
</dbReference>
<dbReference type="InterPro" id="IPR029787">
    <property type="entry name" value="Nucleotide_cyclase"/>
</dbReference>
<dbReference type="EMBL" id="CP071446">
    <property type="protein sequence ID" value="QTA38003.1"/>
    <property type="molecule type" value="Genomic_DNA"/>
</dbReference>
<evidence type="ECO:0000259" key="1">
    <source>
        <dbReference type="PROSITE" id="PS50887"/>
    </source>
</evidence>
<gene>
    <name evidence="2" type="ORF">JYK00_00160</name>
</gene>
<evidence type="ECO:0000313" key="3">
    <source>
        <dbReference type="Proteomes" id="UP000671862"/>
    </source>
</evidence>
<dbReference type="InterPro" id="IPR043128">
    <property type="entry name" value="Rev_trsase/Diguanyl_cyclase"/>
</dbReference>